<organism evidence="3 4">
    <name type="scientific">Desulfosporosinus acidiphilus (strain DSM 22704 / JCM 16185 / SJ4)</name>
    <dbReference type="NCBI Taxonomy" id="646529"/>
    <lineage>
        <taxon>Bacteria</taxon>
        <taxon>Bacillati</taxon>
        <taxon>Bacillota</taxon>
        <taxon>Clostridia</taxon>
        <taxon>Eubacteriales</taxon>
        <taxon>Desulfitobacteriaceae</taxon>
        <taxon>Desulfosporosinus</taxon>
    </lineage>
</organism>
<dbReference type="eggNOG" id="COG2844">
    <property type="taxonomic scope" value="Bacteria"/>
</dbReference>
<dbReference type="NCBIfam" id="TIGR00277">
    <property type="entry name" value="HDIG"/>
    <property type="match status" value="1"/>
</dbReference>
<dbReference type="SUPFAM" id="SSF109604">
    <property type="entry name" value="HD-domain/PDEase-like"/>
    <property type="match status" value="1"/>
</dbReference>
<reference evidence="3 4" key="1">
    <citation type="journal article" date="2012" name="J. Bacteriol.">
        <title>Complete genome sequences of Desulfosporosinus orientis DSM765T, Desulfosporosinus youngiae DSM17734T, Desulfosporosinus meridiei DSM13257T, and Desulfosporosinus acidiphilus DSM22704T.</title>
        <authorList>
            <person name="Pester M."/>
            <person name="Brambilla E."/>
            <person name="Alazard D."/>
            <person name="Rattei T."/>
            <person name="Weinmaier T."/>
            <person name="Han J."/>
            <person name="Lucas S."/>
            <person name="Lapidus A."/>
            <person name="Cheng J.F."/>
            <person name="Goodwin L."/>
            <person name="Pitluck S."/>
            <person name="Peters L."/>
            <person name="Ovchinnikova G."/>
            <person name="Teshima H."/>
            <person name="Detter J.C."/>
            <person name="Han C.S."/>
            <person name="Tapia R."/>
            <person name="Land M.L."/>
            <person name="Hauser L."/>
            <person name="Kyrpides N.C."/>
            <person name="Ivanova N.N."/>
            <person name="Pagani I."/>
            <person name="Huntmann M."/>
            <person name="Wei C.L."/>
            <person name="Davenport K.W."/>
            <person name="Daligault H."/>
            <person name="Chain P.S."/>
            <person name="Chen A."/>
            <person name="Mavromatis K."/>
            <person name="Markowitz V."/>
            <person name="Szeto E."/>
            <person name="Mikhailova N."/>
            <person name="Pati A."/>
            <person name="Wagner M."/>
            <person name="Woyke T."/>
            <person name="Ollivier B."/>
            <person name="Klenk H.P."/>
            <person name="Spring S."/>
            <person name="Loy A."/>
        </authorList>
    </citation>
    <scope>NUCLEOTIDE SEQUENCE [LARGE SCALE GENOMIC DNA]</scope>
    <source>
        <strain evidence="4">DSM 22704 / JCM 16185 / SJ4</strain>
    </source>
</reference>
<dbReference type="AlphaFoldDB" id="I4D140"/>
<dbReference type="KEGG" id="dai:Desaci_0447"/>
<feature type="domain" description="HD" evidence="2">
    <location>
        <begin position="58"/>
        <end position="143"/>
    </location>
</feature>
<evidence type="ECO:0000259" key="2">
    <source>
        <dbReference type="Pfam" id="PF01966"/>
    </source>
</evidence>
<dbReference type="Proteomes" id="UP000002892">
    <property type="component" value="Chromosome"/>
</dbReference>
<evidence type="ECO:0000256" key="1">
    <source>
        <dbReference type="ARBA" id="ARBA00022741"/>
    </source>
</evidence>
<proteinExistence type="predicted"/>
<dbReference type="InterPro" id="IPR006674">
    <property type="entry name" value="HD_domain"/>
</dbReference>
<dbReference type="PANTHER" id="PTHR47545">
    <property type="entry name" value="MULTIFUNCTIONAL CCA PROTEIN"/>
    <property type="match status" value="1"/>
</dbReference>
<sequence>MMQMFNEFQKHLSNDQRPSDYFNELSKTGLFAERYPYTLLGALKNTPQSPKHHPEGSVWNHTMLVLDNAAERKHLSQNPNVFMWAALLHDLGKAPTTRVTKGRITSYDHDKVGEGLSAKFLRELTNEQDLIYKVSKLVRWHMQILFVTKNLPFAEIAKMSSEVSIHEIALLGLCDRLGRGKMTSDKKLEEEKGILAFLEKCTDYLTPGITKDLLEDALSNDSLRD</sequence>
<dbReference type="PANTHER" id="PTHR47545:SF2">
    <property type="entry name" value="CC-ADDING TRNA NUCLEOTIDYLTRANSFERASE"/>
    <property type="match status" value="1"/>
</dbReference>
<dbReference type="STRING" id="646529.Desaci_0447"/>
<dbReference type="InterPro" id="IPR006675">
    <property type="entry name" value="HDIG_dom"/>
</dbReference>
<evidence type="ECO:0000313" key="4">
    <source>
        <dbReference type="Proteomes" id="UP000002892"/>
    </source>
</evidence>
<evidence type="ECO:0000313" key="3">
    <source>
        <dbReference type="EMBL" id="AFM39514.1"/>
    </source>
</evidence>
<name>I4D140_DESAJ</name>
<protein>
    <submittedName>
        <fullName evidence="3">Putative domain HDIG-containing protein</fullName>
    </submittedName>
</protein>
<dbReference type="Pfam" id="PF01966">
    <property type="entry name" value="HD"/>
    <property type="match status" value="1"/>
</dbReference>
<dbReference type="InterPro" id="IPR050124">
    <property type="entry name" value="tRNA_CCA-adding_enzyme"/>
</dbReference>
<keyword evidence="4" id="KW-1185">Reference proteome</keyword>
<dbReference type="GO" id="GO:0000166">
    <property type="term" value="F:nucleotide binding"/>
    <property type="evidence" value="ECO:0007669"/>
    <property type="project" value="UniProtKB-KW"/>
</dbReference>
<accession>I4D140</accession>
<dbReference type="Gene3D" id="1.10.3090.10">
    <property type="entry name" value="cca-adding enzyme, domain 2"/>
    <property type="match status" value="1"/>
</dbReference>
<dbReference type="HOGENOM" id="CLU_087226_0_0_9"/>
<keyword evidence="1" id="KW-0547">Nucleotide-binding</keyword>
<dbReference type="EMBL" id="CP003639">
    <property type="protein sequence ID" value="AFM39514.1"/>
    <property type="molecule type" value="Genomic_DNA"/>
</dbReference>
<dbReference type="CDD" id="cd00077">
    <property type="entry name" value="HDc"/>
    <property type="match status" value="1"/>
</dbReference>
<dbReference type="InterPro" id="IPR003607">
    <property type="entry name" value="HD/PDEase_dom"/>
</dbReference>
<gene>
    <name evidence="3" type="ordered locus">Desaci_0447</name>
</gene>